<evidence type="ECO:0000313" key="2">
    <source>
        <dbReference type="EMBL" id="RXG31872.1"/>
    </source>
</evidence>
<dbReference type="Proteomes" id="UP000290608">
    <property type="component" value="Unassembled WGS sequence"/>
</dbReference>
<keyword evidence="1" id="KW-1133">Transmembrane helix</keyword>
<dbReference type="PANTHER" id="PTHR34219">
    <property type="entry name" value="IRON-REGULATED INNER MEMBRANE PROTEIN-RELATED"/>
    <property type="match status" value="1"/>
</dbReference>
<dbReference type="InterPro" id="IPR005625">
    <property type="entry name" value="PepSY-ass_TM"/>
</dbReference>
<reference evidence="2 3" key="1">
    <citation type="submission" date="2018-07" db="EMBL/GenBank/DDBJ databases">
        <title>Leeuwenhoekiella genomics.</title>
        <authorList>
            <person name="Tahon G."/>
            <person name="Willems A."/>
        </authorList>
    </citation>
    <scope>NUCLEOTIDE SEQUENCE [LARGE SCALE GENOMIC DNA]</scope>
    <source>
        <strain evidence="2 3">LMG 1345</strain>
    </source>
</reference>
<dbReference type="AlphaFoldDB" id="A0A4Q0PP10"/>
<feature type="transmembrane region" description="Helical" evidence="1">
    <location>
        <begin position="455"/>
        <end position="478"/>
    </location>
</feature>
<sequence>MGKRIYNILFNLHTVSGIVISVALYVIFFTGSFSFFRDDIVAWERSEQAIKKDYLPPNINAVLEHIDESYGLAGRDINLKTYYAERAIAVNLTPSKDSLASEKAKQGGFFYLDPVSFEEQSYAESYSLGEFLYRLHFFAQIYYPVGYYLSGFVAFFFLFAIITGVLVHWKKIVPNFYTFRPWAKLKTIWTDAHTALGILGLPFQFILAVTGAFFMLKALLIAPSVMTLYNGDQNQLYTDLEFNKPTYEFSQKKLSKLPNIEAYASKILAKWNHFNLNEISISNYGDANMQVTLNGLLDYTEKFNASGSINFKPESGETTILKDPYKPASYLDSVKNVMFRLHFGDYGGYFLRIVSFILGILSCVVIISGVLIWLVARDRKNLPEKKRLFYTRVARIYMAICLSMYPVTALTFIAVKVIQPAGQSFLYWVYFGSWLILSSYLILRKDLKYMSNFCLLSGSILGFLIPLANGIFSNSWFWEQFALGRIQIAFIDIFWLVLALLSLFAFTKSKSSTKKTKTTNS</sequence>
<protein>
    <submittedName>
        <fullName evidence="2">Putative iron-regulated membrane protein</fullName>
    </submittedName>
</protein>
<feature type="transmembrane region" description="Helical" evidence="1">
    <location>
        <begin position="484"/>
        <end position="507"/>
    </location>
</feature>
<feature type="transmembrane region" description="Helical" evidence="1">
    <location>
        <begin position="349"/>
        <end position="375"/>
    </location>
</feature>
<feature type="transmembrane region" description="Helical" evidence="1">
    <location>
        <begin position="188"/>
        <end position="216"/>
    </location>
</feature>
<dbReference type="Pfam" id="PF03929">
    <property type="entry name" value="PepSY_TM"/>
    <property type="match status" value="1"/>
</dbReference>
<keyword evidence="1" id="KW-0472">Membrane</keyword>
<keyword evidence="1" id="KW-0812">Transmembrane</keyword>
<gene>
    <name evidence="2" type="ORF">DSL99_1174</name>
</gene>
<organism evidence="2 3">
    <name type="scientific">Leeuwenhoekiella marinoflava</name>
    <dbReference type="NCBI Taxonomy" id="988"/>
    <lineage>
        <taxon>Bacteria</taxon>
        <taxon>Pseudomonadati</taxon>
        <taxon>Bacteroidota</taxon>
        <taxon>Flavobacteriia</taxon>
        <taxon>Flavobacteriales</taxon>
        <taxon>Flavobacteriaceae</taxon>
        <taxon>Leeuwenhoekiella</taxon>
    </lineage>
</organism>
<proteinExistence type="predicted"/>
<dbReference type="RefSeq" id="WP_073098312.1">
    <property type="nucleotide sequence ID" value="NZ_QOVL01000005.1"/>
</dbReference>
<feature type="transmembrane region" description="Helical" evidence="1">
    <location>
        <begin position="12"/>
        <end position="36"/>
    </location>
</feature>
<dbReference type="EMBL" id="QOVL01000005">
    <property type="protein sequence ID" value="RXG31872.1"/>
    <property type="molecule type" value="Genomic_DNA"/>
</dbReference>
<evidence type="ECO:0000256" key="1">
    <source>
        <dbReference type="SAM" id="Phobius"/>
    </source>
</evidence>
<comment type="caution">
    <text evidence="2">The sequence shown here is derived from an EMBL/GenBank/DDBJ whole genome shotgun (WGS) entry which is preliminary data.</text>
</comment>
<feature type="transmembrane region" description="Helical" evidence="1">
    <location>
        <begin position="396"/>
        <end position="419"/>
    </location>
</feature>
<feature type="transmembrane region" description="Helical" evidence="1">
    <location>
        <begin position="425"/>
        <end position="443"/>
    </location>
</feature>
<name>A0A4Q0PP10_9FLAO</name>
<accession>A0A4Q0PP10</accession>
<dbReference type="STRING" id="1122159.SAMN02745246_01232"/>
<dbReference type="PANTHER" id="PTHR34219:SF3">
    <property type="entry name" value="BLL7967 PROTEIN"/>
    <property type="match status" value="1"/>
</dbReference>
<evidence type="ECO:0000313" key="3">
    <source>
        <dbReference type="Proteomes" id="UP000290608"/>
    </source>
</evidence>
<feature type="transmembrane region" description="Helical" evidence="1">
    <location>
        <begin position="145"/>
        <end position="167"/>
    </location>
</feature>